<evidence type="ECO:0000313" key="2">
    <source>
        <dbReference type="EMBL" id="SDW51800.1"/>
    </source>
</evidence>
<dbReference type="InterPro" id="IPR009061">
    <property type="entry name" value="DNA-bd_dom_put_sf"/>
</dbReference>
<feature type="domain" description="Helix-turn-helix" evidence="1">
    <location>
        <begin position="32"/>
        <end position="81"/>
    </location>
</feature>
<dbReference type="STRING" id="564137.SAMN04488238_102295"/>
<dbReference type="RefSeq" id="WP_092885901.1">
    <property type="nucleotide sequence ID" value="NZ_CP061498.1"/>
</dbReference>
<dbReference type="AlphaFoldDB" id="A0A1H2U6Y9"/>
<reference evidence="2 3" key="1">
    <citation type="submission" date="2016-10" db="EMBL/GenBank/DDBJ databases">
        <authorList>
            <person name="de Groot N.N."/>
        </authorList>
    </citation>
    <scope>NUCLEOTIDE SEQUENCE [LARGE SCALE GENOMIC DNA]</scope>
    <source>
        <strain evidence="2 3">CGMCC 1.8894</strain>
    </source>
</reference>
<name>A0A1H2U6Y9_9RHOB</name>
<gene>
    <name evidence="2" type="ORF">SAMN04488238_102295</name>
</gene>
<evidence type="ECO:0000259" key="1">
    <source>
        <dbReference type="Pfam" id="PF12728"/>
    </source>
</evidence>
<organism evidence="2 3">
    <name type="scientific">Roseicitreum antarcticum</name>
    <dbReference type="NCBI Taxonomy" id="564137"/>
    <lineage>
        <taxon>Bacteria</taxon>
        <taxon>Pseudomonadati</taxon>
        <taxon>Pseudomonadota</taxon>
        <taxon>Alphaproteobacteria</taxon>
        <taxon>Rhodobacterales</taxon>
        <taxon>Paracoccaceae</taxon>
        <taxon>Roseicitreum</taxon>
    </lineage>
</organism>
<protein>
    <submittedName>
        <fullName evidence="2">Helix-turn-helix domain-containing protein</fullName>
    </submittedName>
</protein>
<dbReference type="Pfam" id="PF12728">
    <property type="entry name" value="HTH_17"/>
    <property type="match status" value="1"/>
</dbReference>
<keyword evidence="3" id="KW-1185">Reference proteome</keyword>
<accession>A0A1H2U6Y9</accession>
<dbReference type="Proteomes" id="UP000198539">
    <property type="component" value="Unassembled WGS sequence"/>
</dbReference>
<sequence>MDQQTIDAVAEAVAERLLRELPRGRLPMTPEYLTAEQVAQMTGFSTKSLEAYRAKRQGPAFLKIGHNVRYRADDVRVWMEASE</sequence>
<dbReference type="SUPFAM" id="SSF46955">
    <property type="entry name" value="Putative DNA-binding domain"/>
    <property type="match status" value="1"/>
</dbReference>
<dbReference type="InterPro" id="IPR041657">
    <property type="entry name" value="HTH_17"/>
</dbReference>
<dbReference type="OrthoDB" id="9806994at2"/>
<dbReference type="EMBL" id="FNOM01000002">
    <property type="protein sequence ID" value="SDW51800.1"/>
    <property type="molecule type" value="Genomic_DNA"/>
</dbReference>
<proteinExistence type="predicted"/>
<evidence type="ECO:0000313" key="3">
    <source>
        <dbReference type="Proteomes" id="UP000198539"/>
    </source>
</evidence>